<accession>A0A2R7YVN4</accession>
<gene>
    <name evidence="4" type="ORF">C7S10_15065</name>
</gene>
<evidence type="ECO:0000313" key="4">
    <source>
        <dbReference type="EMBL" id="PUA80438.1"/>
    </source>
</evidence>
<proteinExistence type="predicted"/>
<protein>
    <recommendedName>
        <fullName evidence="3">Septum formation-related domain-containing protein</fullName>
    </recommendedName>
</protein>
<sequence length="274" mass="28461">MSAWLHRLAVVLLVLVATGCSGDTSPEPDPTPSPTATTSASVSPTAAAVPRPVKDGCHRMTLEQAVAPVIGGTDIACSRKHTSQTYKIGRLSLLESGHLVAVDSPSVQSAVASSCTSLLGAHVGGTREDLRLSMVQAVWFTPSVEEAAAGADWFRCDVVALGRPGRLAPLPRSSKGLVGSSDAFAMCATASPDAVSHRRVPCSAQHTWVAVASVDLTGKAYPSASAAGDQMGSPCRAAARGRAADPLDFTWSEERPTKDQWDAGQRYGICWAPA</sequence>
<feature type="signal peptide" evidence="2">
    <location>
        <begin position="1"/>
        <end position="22"/>
    </location>
</feature>
<keyword evidence="2" id="KW-0732">Signal</keyword>
<evidence type="ECO:0000256" key="2">
    <source>
        <dbReference type="SAM" id="SignalP"/>
    </source>
</evidence>
<dbReference type="AlphaFoldDB" id="A0A2R7YVN4"/>
<dbReference type="EMBL" id="PYXZ01000006">
    <property type="protein sequence ID" value="PUA80438.1"/>
    <property type="molecule type" value="Genomic_DNA"/>
</dbReference>
<evidence type="ECO:0000259" key="3">
    <source>
        <dbReference type="Pfam" id="PF13845"/>
    </source>
</evidence>
<dbReference type="Proteomes" id="UP000244867">
    <property type="component" value="Unassembled WGS sequence"/>
</dbReference>
<evidence type="ECO:0000256" key="1">
    <source>
        <dbReference type="SAM" id="MobiDB-lite"/>
    </source>
</evidence>
<feature type="compositionally biased region" description="Low complexity" evidence="1">
    <location>
        <begin position="34"/>
        <end position="50"/>
    </location>
</feature>
<dbReference type="RefSeq" id="WP_108345246.1">
    <property type="nucleotide sequence ID" value="NZ_PYXZ01000006.1"/>
</dbReference>
<dbReference type="OrthoDB" id="3381205at2"/>
<reference evidence="4 5" key="1">
    <citation type="submission" date="2018-03" db="EMBL/GenBank/DDBJ databases">
        <authorList>
            <person name="Keele B.F."/>
        </authorList>
    </citation>
    <scope>NUCLEOTIDE SEQUENCE [LARGE SCALE GENOMIC DNA]</scope>
    <source>
        <strain evidence="4 5">IB-3</strain>
    </source>
</reference>
<dbReference type="PROSITE" id="PS51257">
    <property type="entry name" value="PROKAR_LIPOPROTEIN"/>
    <property type="match status" value="1"/>
</dbReference>
<organism evidence="4 5">
    <name type="scientific">Nocardioides currus</name>
    <dbReference type="NCBI Taxonomy" id="2133958"/>
    <lineage>
        <taxon>Bacteria</taxon>
        <taxon>Bacillati</taxon>
        <taxon>Actinomycetota</taxon>
        <taxon>Actinomycetes</taxon>
        <taxon>Propionibacteriales</taxon>
        <taxon>Nocardioidaceae</taxon>
        <taxon>Nocardioides</taxon>
    </lineage>
</organism>
<dbReference type="Pfam" id="PF13845">
    <property type="entry name" value="Septum_form"/>
    <property type="match status" value="1"/>
</dbReference>
<dbReference type="InterPro" id="IPR026004">
    <property type="entry name" value="Septum_form"/>
</dbReference>
<feature type="domain" description="Septum formation-related" evidence="3">
    <location>
        <begin position="75"/>
        <end position="268"/>
    </location>
</feature>
<feature type="chain" id="PRO_5015357593" description="Septum formation-related domain-containing protein" evidence="2">
    <location>
        <begin position="23"/>
        <end position="274"/>
    </location>
</feature>
<keyword evidence="5" id="KW-1185">Reference proteome</keyword>
<evidence type="ECO:0000313" key="5">
    <source>
        <dbReference type="Proteomes" id="UP000244867"/>
    </source>
</evidence>
<comment type="caution">
    <text evidence="4">The sequence shown here is derived from an EMBL/GenBank/DDBJ whole genome shotgun (WGS) entry which is preliminary data.</text>
</comment>
<name>A0A2R7YVN4_9ACTN</name>
<feature type="region of interest" description="Disordered" evidence="1">
    <location>
        <begin position="22"/>
        <end position="50"/>
    </location>
</feature>